<dbReference type="Gene3D" id="1.20.1600.10">
    <property type="entry name" value="Outer membrane efflux proteins (OEP)"/>
    <property type="match status" value="1"/>
</dbReference>
<name>A0A2W7RWC1_9BACT</name>
<feature type="chain" id="PRO_5015952639" evidence="8">
    <location>
        <begin position="19"/>
        <end position="434"/>
    </location>
</feature>
<dbReference type="GO" id="GO:0009279">
    <property type="term" value="C:cell outer membrane"/>
    <property type="evidence" value="ECO:0007669"/>
    <property type="project" value="UniProtKB-SubCell"/>
</dbReference>
<keyword evidence="10" id="KW-1185">Reference proteome</keyword>
<evidence type="ECO:0000256" key="5">
    <source>
        <dbReference type="ARBA" id="ARBA00022692"/>
    </source>
</evidence>
<dbReference type="SUPFAM" id="SSF56954">
    <property type="entry name" value="Outer membrane efflux proteins (OEP)"/>
    <property type="match status" value="1"/>
</dbReference>
<accession>A0A2W7RWC1</accession>
<keyword evidence="8" id="KW-0732">Signal</keyword>
<keyword evidence="5" id="KW-0812">Transmembrane</keyword>
<gene>
    <name evidence="9" type="ORF">LX80_01484</name>
</gene>
<keyword evidence="6" id="KW-0472">Membrane</keyword>
<dbReference type="OrthoDB" id="9771205at2"/>
<dbReference type="RefSeq" id="WP_111294818.1">
    <property type="nucleotide sequence ID" value="NZ_QKZV01000004.1"/>
</dbReference>
<evidence type="ECO:0000256" key="7">
    <source>
        <dbReference type="ARBA" id="ARBA00023237"/>
    </source>
</evidence>
<dbReference type="GO" id="GO:1990281">
    <property type="term" value="C:efflux pump complex"/>
    <property type="evidence" value="ECO:0007669"/>
    <property type="project" value="TreeGrafter"/>
</dbReference>
<evidence type="ECO:0000256" key="4">
    <source>
        <dbReference type="ARBA" id="ARBA00022452"/>
    </source>
</evidence>
<evidence type="ECO:0000313" key="10">
    <source>
        <dbReference type="Proteomes" id="UP000249720"/>
    </source>
</evidence>
<evidence type="ECO:0000256" key="1">
    <source>
        <dbReference type="ARBA" id="ARBA00004442"/>
    </source>
</evidence>
<proteinExistence type="inferred from homology"/>
<sequence>MRKFFLLALGCGALQVMAQRPLSVLDAVNLALKQNYNIQIAKSNIDIAKVNNNIGIAGGLPTVTGTATNQESIVNINQKINSATGDRDLTRNGAISNNLNAGVAGSMLLYNGYRVIATKKQLEAIEAQSESLFNSQVQNTIAAVMTKYFDVVRQNSYLTTLSKSIDVSKKQLEIINAKRSVGYANDADLFQAEIDLHSKEQDFQSQKIVVEQTKADLLNLLSLTADSTIVLTDSIAIENNIKFDDILTRLQQNPDIIAASQQITINELAEKQTAALRYPSLRLNGGINYGRSTSNGGQILLNQQYGPYVGLNLSVPIYNGSVLKRQQQTAAINTQISKTQKEATILNYQTDLAKTYQMYIHTLDLIAAQYAINRLSEQLVNLTLQRFSLSQATILEVRAAQQSFEEAGYKLVNLSYAAKAAEIELKRVAGTIAP</sequence>
<dbReference type="Pfam" id="PF02321">
    <property type="entry name" value="OEP"/>
    <property type="match status" value="2"/>
</dbReference>
<feature type="signal peptide" evidence="8">
    <location>
        <begin position="1"/>
        <end position="18"/>
    </location>
</feature>
<protein>
    <submittedName>
        <fullName evidence="9">Outer membrane protein TolC</fullName>
    </submittedName>
</protein>
<evidence type="ECO:0000256" key="3">
    <source>
        <dbReference type="ARBA" id="ARBA00022448"/>
    </source>
</evidence>
<keyword evidence="7" id="KW-0998">Cell outer membrane</keyword>
<reference evidence="9 10" key="1">
    <citation type="submission" date="2018-06" db="EMBL/GenBank/DDBJ databases">
        <title>Genomic Encyclopedia of Archaeal and Bacterial Type Strains, Phase II (KMG-II): from individual species to whole genera.</title>
        <authorList>
            <person name="Goeker M."/>
        </authorList>
    </citation>
    <scope>NUCLEOTIDE SEQUENCE [LARGE SCALE GENOMIC DNA]</scope>
    <source>
        <strain evidence="9 10">DSM 23241</strain>
    </source>
</reference>
<dbReference type="AlphaFoldDB" id="A0A2W7RWC1"/>
<keyword evidence="3" id="KW-0813">Transport</keyword>
<dbReference type="InterPro" id="IPR003423">
    <property type="entry name" value="OMP_efflux"/>
</dbReference>
<dbReference type="PANTHER" id="PTHR30026">
    <property type="entry name" value="OUTER MEMBRANE PROTEIN TOLC"/>
    <property type="match status" value="1"/>
</dbReference>
<dbReference type="InterPro" id="IPR051906">
    <property type="entry name" value="TolC-like"/>
</dbReference>
<comment type="similarity">
    <text evidence="2">Belongs to the outer membrane factor (OMF) (TC 1.B.17) family.</text>
</comment>
<dbReference type="GO" id="GO:0015562">
    <property type="term" value="F:efflux transmembrane transporter activity"/>
    <property type="evidence" value="ECO:0007669"/>
    <property type="project" value="InterPro"/>
</dbReference>
<keyword evidence="4" id="KW-1134">Transmembrane beta strand</keyword>
<evidence type="ECO:0000313" key="9">
    <source>
        <dbReference type="EMBL" id="PZX62790.1"/>
    </source>
</evidence>
<comment type="subcellular location">
    <subcellularLocation>
        <location evidence="1">Cell outer membrane</location>
    </subcellularLocation>
</comment>
<dbReference type="EMBL" id="QKZV01000004">
    <property type="protein sequence ID" value="PZX62790.1"/>
    <property type="molecule type" value="Genomic_DNA"/>
</dbReference>
<dbReference type="PANTHER" id="PTHR30026:SF20">
    <property type="entry name" value="OUTER MEMBRANE PROTEIN TOLC"/>
    <property type="match status" value="1"/>
</dbReference>
<dbReference type="Proteomes" id="UP000249720">
    <property type="component" value="Unassembled WGS sequence"/>
</dbReference>
<evidence type="ECO:0000256" key="8">
    <source>
        <dbReference type="SAM" id="SignalP"/>
    </source>
</evidence>
<comment type="caution">
    <text evidence="9">The sequence shown here is derived from an EMBL/GenBank/DDBJ whole genome shotgun (WGS) entry which is preliminary data.</text>
</comment>
<organism evidence="9 10">
    <name type="scientific">Hydrotalea sandarakina</name>
    <dbReference type="NCBI Taxonomy" id="1004304"/>
    <lineage>
        <taxon>Bacteria</taxon>
        <taxon>Pseudomonadati</taxon>
        <taxon>Bacteroidota</taxon>
        <taxon>Chitinophagia</taxon>
        <taxon>Chitinophagales</taxon>
        <taxon>Chitinophagaceae</taxon>
        <taxon>Hydrotalea</taxon>
    </lineage>
</organism>
<dbReference type="GO" id="GO:0015288">
    <property type="term" value="F:porin activity"/>
    <property type="evidence" value="ECO:0007669"/>
    <property type="project" value="TreeGrafter"/>
</dbReference>
<evidence type="ECO:0000256" key="2">
    <source>
        <dbReference type="ARBA" id="ARBA00007613"/>
    </source>
</evidence>
<evidence type="ECO:0000256" key="6">
    <source>
        <dbReference type="ARBA" id="ARBA00023136"/>
    </source>
</evidence>